<proteinExistence type="predicted"/>
<reference evidence="4 5" key="1">
    <citation type="journal article" date="2023" name="G3 (Bethesda)">
        <title>A haplotype-resolved chromosome-scale genome for Quercus rubra L. provides insights into the genetics of adaptive traits for red oak species.</title>
        <authorList>
            <person name="Kapoor B."/>
            <person name="Jenkins J."/>
            <person name="Schmutz J."/>
            <person name="Zhebentyayeva T."/>
            <person name="Kuelheim C."/>
            <person name="Coggeshall M."/>
            <person name="Heim C."/>
            <person name="Lasky J.R."/>
            <person name="Leites L."/>
            <person name="Islam-Faridi N."/>
            <person name="Romero-Severson J."/>
            <person name="DeLeo V.L."/>
            <person name="Lucas S.M."/>
            <person name="Lazic D."/>
            <person name="Gailing O."/>
            <person name="Carlson J."/>
            <person name="Staton M."/>
        </authorList>
    </citation>
    <scope>NUCLEOTIDE SEQUENCE [LARGE SCALE GENOMIC DNA]</scope>
    <source>
        <strain evidence="4">Pseudo-F2</strain>
    </source>
</reference>
<sequence length="166" mass="18912">MADPAIYDFLNQQQQQQQAPTSSKPRRKPTQSHSTSNSSSRLFPCLYCPRKFYTSQALGGHQNAHKRERAAHRRSYPSDRDRLPRLQTEPPFQVQVPDPVVAPFVDQFWLDPVQTHHQQQVQFHQYRAASTSFPLIGLHGNATPDESLSPSSDGTDHVNLDLTLRL</sequence>
<dbReference type="InterPro" id="IPR036236">
    <property type="entry name" value="Znf_C2H2_sf"/>
</dbReference>
<evidence type="ECO:0000256" key="2">
    <source>
        <dbReference type="SAM" id="MobiDB-lite"/>
    </source>
</evidence>
<dbReference type="GO" id="GO:0009740">
    <property type="term" value="P:gibberellic acid mediated signaling pathway"/>
    <property type="evidence" value="ECO:0007669"/>
    <property type="project" value="TreeGrafter"/>
</dbReference>
<dbReference type="PANTHER" id="PTHR46353:SF23">
    <property type="entry name" value="C2H2 ZINC FINGER-CONTAINING PROTEIN-RELATED"/>
    <property type="match status" value="1"/>
</dbReference>
<feature type="compositionally biased region" description="Basic residues" evidence="2">
    <location>
        <begin position="63"/>
        <end position="75"/>
    </location>
</feature>
<dbReference type="EMBL" id="JAXUIC010000002">
    <property type="protein sequence ID" value="KAK4603179.1"/>
    <property type="molecule type" value="Genomic_DNA"/>
</dbReference>
<dbReference type="PROSITE" id="PS50157">
    <property type="entry name" value="ZINC_FINGER_C2H2_2"/>
    <property type="match status" value="1"/>
</dbReference>
<name>A0AAN7G8S8_QUERU</name>
<gene>
    <name evidence="4" type="ORF">RGQ29_011943</name>
</gene>
<dbReference type="PROSITE" id="PS00028">
    <property type="entry name" value="ZINC_FINGER_C2H2_1"/>
    <property type="match status" value="1"/>
</dbReference>
<feature type="domain" description="C2H2-type" evidence="3">
    <location>
        <begin position="43"/>
        <end position="70"/>
    </location>
</feature>
<dbReference type="GO" id="GO:0009736">
    <property type="term" value="P:cytokinin-activated signaling pathway"/>
    <property type="evidence" value="ECO:0007669"/>
    <property type="project" value="TreeGrafter"/>
</dbReference>
<dbReference type="InterPro" id="IPR044299">
    <property type="entry name" value="GIS3/ZFP5/ZFP6"/>
</dbReference>
<dbReference type="PANTHER" id="PTHR46353">
    <property type="entry name" value="ZINC FINGER PROTEIN 5"/>
    <property type="match status" value="1"/>
</dbReference>
<keyword evidence="1" id="KW-0863">Zinc-finger</keyword>
<evidence type="ECO:0000259" key="3">
    <source>
        <dbReference type="PROSITE" id="PS50157"/>
    </source>
</evidence>
<dbReference type="AlphaFoldDB" id="A0AAN7G8S8"/>
<evidence type="ECO:0000313" key="5">
    <source>
        <dbReference type="Proteomes" id="UP001324115"/>
    </source>
</evidence>
<protein>
    <recommendedName>
        <fullName evidence="3">C2H2-type domain-containing protein</fullName>
    </recommendedName>
</protein>
<comment type="caution">
    <text evidence="4">The sequence shown here is derived from an EMBL/GenBank/DDBJ whole genome shotgun (WGS) entry which is preliminary data.</text>
</comment>
<dbReference type="SUPFAM" id="SSF57667">
    <property type="entry name" value="beta-beta-alpha zinc fingers"/>
    <property type="match status" value="1"/>
</dbReference>
<evidence type="ECO:0000256" key="1">
    <source>
        <dbReference type="PROSITE-ProRule" id="PRU00042"/>
    </source>
</evidence>
<keyword evidence="1" id="KW-0862">Zinc</keyword>
<accession>A0AAN7G8S8</accession>
<keyword evidence="5" id="KW-1185">Reference proteome</keyword>
<dbReference type="GO" id="GO:0003700">
    <property type="term" value="F:DNA-binding transcription factor activity"/>
    <property type="evidence" value="ECO:0007669"/>
    <property type="project" value="TreeGrafter"/>
</dbReference>
<keyword evidence="1" id="KW-0479">Metal-binding</keyword>
<evidence type="ECO:0000313" key="4">
    <source>
        <dbReference type="EMBL" id="KAK4603179.1"/>
    </source>
</evidence>
<dbReference type="GO" id="GO:0000976">
    <property type="term" value="F:transcription cis-regulatory region binding"/>
    <property type="evidence" value="ECO:0007669"/>
    <property type="project" value="TreeGrafter"/>
</dbReference>
<feature type="region of interest" description="Disordered" evidence="2">
    <location>
        <begin position="58"/>
        <end position="85"/>
    </location>
</feature>
<dbReference type="GO" id="GO:0005634">
    <property type="term" value="C:nucleus"/>
    <property type="evidence" value="ECO:0007669"/>
    <property type="project" value="TreeGrafter"/>
</dbReference>
<dbReference type="InterPro" id="IPR013087">
    <property type="entry name" value="Znf_C2H2_type"/>
</dbReference>
<organism evidence="4 5">
    <name type="scientific">Quercus rubra</name>
    <name type="common">Northern red oak</name>
    <name type="synonym">Quercus borealis</name>
    <dbReference type="NCBI Taxonomy" id="3512"/>
    <lineage>
        <taxon>Eukaryota</taxon>
        <taxon>Viridiplantae</taxon>
        <taxon>Streptophyta</taxon>
        <taxon>Embryophyta</taxon>
        <taxon>Tracheophyta</taxon>
        <taxon>Spermatophyta</taxon>
        <taxon>Magnoliopsida</taxon>
        <taxon>eudicotyledons</taxon>
        <taxon>Gunneridae</taxon>
        <taxon>Pentapetalae</taxon>
        <taxon>rosids</taxon>
        <taxon>fabids</taxon>
        <taxon>Fagales</taxon>
        <taxon>Fagaceae</taxon>
        <taxon>Quercus</taxon>
    </lineage>
</organism>
<dbReference type="GO" id="GO:0008270">
    <property type="term" value="F:zinc ion binding"/>
    <property type="evidence" value="ECO:0007669"/>
    <property type="project" value="UniProtKB-KW"/>
</dbReference>
<feature type="region of interest" description="Disordered" evidence="2">
    <location>
        <begin position="1"/>
        <end position="40"/>
    </location>
</feature>
<dbReference type="Gene3D" id="3.30.160.60">
    <property type="entry name" value="Classic Zinc Finger"/>
    <property type="match status" value="1"/>
</dbReference>
<dbReference type="GO" id="GO:0010090">
    <property type="term" value="P:trichome morphogenesis"/>
    <property type="evidence" value="ECO:0007669"/>
    <property type="project" value="InterPro"/>
</dbReference>
<dbReference type="Proteomes" id="UP001324115">
    <property type="component" value="Unassembled WGS sequence"/>
</dbReference>